<keyword evidence="3" id="KW-1185">Reference proteome</keyword>
<dbReference type="Proteomes" id="UP001180020">
    <property type="component" value="Unassembled WGS sequence"/>
</dbReference>
<evidence type="ECO:0000259" key="1">
    <source>
        <dbReference type="Pfam" id="PF13456"/>
    </source>
</evidence>
<sequence>MRLILITVQFNFQGKHLKEIHTPAIQKLAENWGIVIHPLESVISSVTWRPPDIDWTKSNSDGSLSIDRAGYGAVLRNSDGKLLAAAATQESSLLSINVLEFRGILQGLKLARSLGLQKIHIESDSTTAIAWVQGKGCLPWQAFRDHFAMLSILESFDSWRASHVLCEGNQVVDYLAAWRDFPGIT</sequence>
<dbReference type="SUPFAM" id="SSF53098">
    <property type="entry name" value="Ribonuclease H-like"/>
    <property type="match status" value="1"/>
</dbReference>
<dbReference type="CDD" id="cd06222">
    <property type="entry name" value="RNase_H_like"/>
    <property type="match status" value="1"/>
</dbReference>
<dbReference type="InterPro" id="IPR044730">
    <property type="entry name" value="RNase_H-like_dom_plant"/>
</dbReference>
<protein>
    <recommendedName>
        <fullName evidence="1">RNase H type-1 domain-containing protein</fullName>
    </recommendedName>
</protein>
<reference evidence="2" key="1">
    <citation type="journal article" date="2023" name="Nat. Commun.">
        <title>Diploid and tetraploid genomes of Acorus and the evolution of monocots.</title>
        <authorList>
            <person name="Ma L."/>
            <person name="Liu K.W."/>
            <person name="Li Z."/>
            <person name="Hsiao Y.Y."/>
            <person name="Qi Y."/>
            <person name="Fu T."/>
            <person name="Tang G.D."/>
            <person name="Zhang D."/>
            <person name="Sun W.H."/>
            <person name="Liu D.K."/>
            <person name="Li Y."/>
            <person name="Chen G.Z."/>
            <person name="Liu X.D."/>
            <person name="Liao X.Y."/>
            <person name="Jiang Y.T."/>
            <person name="Yu X."/>
            <person name="Hao Y."/>
            <person name="Huang J."/>
            <person name="Zhao X.W."/>
            <person name="Ke S."/>
            <person name="Chen Y.Y."/>
            <person name="Wu W.L."/>
            <person name="Hsu J.L."/>
            <person name="Lin Y.F."/>
            <person name="Huang M.D."/>
            <person name="Li C.Y."/>
            <person name="Huang L."/>
            <person name="Wang Z.W."/>
            <person name="Zhao X."/>
            <person name="Zhong W.Y."/>
            <person name="Peng D.H."/>
            <person name="Ahmad S."/>
            <person name="Lan S."/>
            <person name="Zhang J.S."/>
            <person name="Tsai W.C."/>
            <person name="Van de Peer Y."/>
            <person name="Liu Z.J."/>
        </authorList>
    </citation>
    <scope>NUCLEOTIDE SEQUENCE</scope>
    <source>
        <strain evidence="2">CP</strain>
    </source>
</reference>
<dbReference type="GO" id="GO:0003676">
    <property type="term" value="F:nucleic acid binding"/>
    <property type="evidence" value="ECO:0007669"/>
    <property type="project" value="InterPro"/>
</dbReference>
<proteinExistence type="predicted"/>
<dbReference type="GO" id="GO:0004523">
    <property type="term" value="F:RNA-DNA hybrid ribonuclease activity"/>
    <property type="evidence" value="ECO:0007669"/>
    <property type="project" value="InterPro"/>
</dbReference>
<dbReference type="PANTHER" id="PTHR47723">
    <property type="entry name" value="OS05G0353850 PROTEIN"/>
    <property type="match status" value="1"/>
</dbReference>
<comment type="caution">
    <text evidence="2">The sequence shown here is derived from an EMBL/GenBank/DDBJ whole genome shotgun (WGS) entry which is preliminary data.</text>
</comment>
<dbReference type="Gene3D" id="3.30.420.10">
    <property type="entry name" value="Ribonuclease H-like superfamily/Ribonuclease H"/>
    <property type="match status" value="1"/>
</dbReference>
<evidence type="ECO:0000313" key="3">
    <source>
        <dbReference type="Proteomes" id="UP001180020"/>
    </source>
</evidence>
<dbReference type="Pfam" id="PF13456">
    <property type="entry name" value="RVT_3"/>
    <property type="match status" value="1"/>
</dbReference>
<accession>A0AAV9FL27</accession>
<feature type="domain" description="RNase H type-1" evidence="1">
    <location>
        <begin position="59"/>
        <end position="178"/>
    </location>
</feature>
<dbReference type="InterPro" id="IPR036397">
    <property type="entry name" value="RNaseH_sf"/>
</dbReference>
<name>A0AAV9FL27_ACOCL</name>
<reference evidence="2" key="2">
    <citation type="submission" date="2023-06" db="EMBL/GenBank/DDBJ databases">
        <authorList>
            <person name="Ma L."/>
            <person name="Liu K.-W."/>
            <person name="Li Z."/>
            <person name="Hsiao Y.-Y."/>
            <person name="Qi Y."/>
            <person name="Fu T."/>
            <person name="Tang G."/>
            <person name="Zhang D."/>
            <person name="Sun W.-H."/>
            <person name="Liu D.-K."/>
            <person name="Li Y."/>
            <person name="Chen G.-Z."/>
            <person name="Liu X.-D."/>
            <person name="Liao X.-Y."/>
            <person name="Jiang Y.-T."/>
            <person name="Yu X."/>
            <person name="Hao Y."/>
            <person name="Huang J."/>
            <person name="Zhao X.-W."/>
            <person name="Ke S."/>
            <person name="Chen Y.-Y."/>
            <person name="Wu W.-L."/>
            <person name="Hsu J.-L."/>
            <person name="Lin Y.-F."/>
            <person name="Huang M.-D."/>
            <person name="Li C.-Y."/>
            <person name="Huang L."/>
            <person name="Wang Z.-W."/>
            <person name="Zhao X."/>
            <person name="Zhong W.-Y."/>
            <person name="Peng D.-H."/>
            <person name="Ahmad S."/>
            <person name="Lan S."/>
            <person name="Zhang J.-S."/>
            <person name="Tsai W.-C."/>
            <person name="Van De Peer Y."/>
            <person name="Liu Z.-J."/>
        </authorList>
    </citation>
    <scope>NUCLEOTIDE SEQUENCE</scope>
    <source>
        <strain evidence="2">CP</strain>
        <tissue evidence="2">Leaves</tissue>
    </source>
</reference>
<gene>
    <name evidence="2" type="ORF">QJS10_CPA01g02289</name>
</gene>
<organism evidence="2 3">
    <name type="scientific">Acorus calamus</name>
    <name type="common">Sweet flag</name>
    <dbReference type="NCBI Taxonomy" id="4465"/>
    <lineage>
        <taxon>Eukaryota</taxon>
        <taxon>Viridiplantae</taxon>
        <taxon>Streptophyta</taxon>
        <taxon>Embryophyta</taxon>
        <taxon>Tracheophyta</taxon>
        <taxon>Spermatophyta</taxon>
        <taxon>Magnoliopsida</taxon>
        <taxon>Liliopsida</taxon>
        <taxon>Acoraceae</taxon>
        <taxon>Acorus</taxon>
    </lineage>
</organism>
<dbReference type="InterPro" id="IPR012337">
    <property type="entry name" value="RNaseH-like_sf"/>
</dbReference>
<dbReference type="InterPro" id="IPR002156">
    <property type="entry name" value="RNaseH_domain"/>
</dbReference>
<dbReference type="InterPro" id="IPR053151">
    <property type="entry name" value="RNase_H-like"/>
</dbReference>
<dbReference type="PANTHER" id="PTHR47723:SF19">
    <property type="entry name" value="POLYNUCLEOTIDYL TRANSFERASE, RIBONUCLEASE H-LIKE SUPERFAMILY PROTEIN"/>
    <property type="match status" value="1"/>
</dbReference>
<evidence type="ECO:0000313" key="2">
    <source>
        <dbReference type="EMBL" id="KAK1325494.1"/>
    </source>
</evidence>
<dbReference type="EMBL" id="JAUJYO010000001">
    <property type="protein sequence ID" value="KAK1325494.1"/>
    <property type="molecule type" value="Genomic_DNA"/>
</dbReference>
<dbReference type="AlphaFoldDB" id="A0AAV9FL27"/>